<evidence type="ECO:0000256" key="1">
    <source>
        <dbReference type="SAM" id="MobiDB-lite"/>
    </source>
</evidence>
<reference evidence="3" key="1">
    <citation type="journal article" date="2014" name="Proc. Natl. Acad. Sci. U.S.A.">
        <title>Extensive sampling of basidiomycete genomes demonstrates inadequacy of the white-rot/brown-rot paradigm for wood decay fungi.</title>
        <authorList>
            <person name="Riley R."/>
            <person name="Salamov A.A."/>
            <person name="Brown D.W."/>
            <person name="Nagy L.G."/>
            <person name="Floudas D."/>
            <person name="Held B.W."/>
            <person name="Levasseur A."/>
            <person name="Lombard V."/>
            <person name="Morin E."/>
            <person name="Otillar R."/>
            <person name="Lindquist E.A."/>
            <person name="Sun H."/>
            <person name="LaButti K.M."/>
            <person name="Schmutz J."/>
            <person name="Jabbour D."/>
            <person name="Luo H."/>
            <person name="Baker S.E."/>
            <person name="Pisabarro A.G."/>
            <person name="Walton J.D."/>
            <person name="Blanchette R.A."/>
            <person name="Henrissat B."/>
            <person name="Martin F."/>
            <person name="Cullen D."/>
            <person name="Hibbett D.S."/>
            <person name="Grigoriev I.V."/>
        </authorList>
    </citation>
    <scope>NUCLEOTIDE SEQUENCE [LARGE SCALE GENOMIC DNA]</scope>
    <source>
        <strain evidence="3">MUCL 33604</strain>
    </source>
</reference>
<evidence type="ECO:0000313" key="3">
    <source>
        <dbReference type="Proteomes" id="UP000027265"/>
    </source>
</evidence>
<keyword evidence="3" id="KW-1185">Reference proteome</keyword>
<proteinExistence type="predicted"/>
<sequence length="60" mass="6496">MTSPRAEIYKGKQRRLASQSTQSVLPPAVFPPGVSRSPHASSPQGLPDTRTSGVHERENL</sequence>
<gene>
    <name evidence="2" type="ORF">JAAARDRAFT_613464</name>
</gene>
<dbReference type="Proteomes" id="UP000027265">
    <property type="component" value="Unassembled WGS sequence"/>
</dbReference>
<accession>A0A067P4W0</accession>
<protein>
    <submittedName>
        <fullName evidence="2">Uncharacterized protein</fullName>
    </submittedName>
</protein>
<dbReference type="EMBL" id="KL197770">
    <property type="protein sequence ID" value="KDQ49918.1"/>
    <property type="molecule type" value="Genomic_DNA"/>
</dbReference>
<dbReference type="InParanoid" id="A0A067P4W0"/>
<dbReference type="AlphaFoldDB" id="A0A067P4W0"/>
<name>A0A067P4W0_9AGAM</name>
<evidence type="ECO:0000313" key="2">
    <source>
        <dbReference type="EMBL" id="KDQ49918.1"/>
    </source>
</evidence>
<organism evidence="2 3">
    <name type="scientific">Jaapia argillacea MUCL 33604</name>
    <dbReference type="NCBI Taxonomy" id="933084"/>
    <lineage>
        <taxon>Eukaryota</taxon>
        <taxon>Fungi</taxon>
        <taxon>Dikarya</taxon>
        <taxon>Basidiomycota</taxon>
        <taxon>Agaricomycotina</taxon>
        <taxon>Agaricomycetes</taxon>
        <taxon>Agaricomycetidae</taxon>
        <taxon>Jaapiales</taxon>
        <taxon>Jaapiaceae</taxon>
        <taxon>Jaapia</taxon>
    </lineage>
</organism>
<feature type="compositionally biased region" description="Polar residues" evidence="1">
    <location>
        <begin position="38"/>
        <end position="52"/>
    </location>
</feature>
<dbReference type="HOGENOM" id="CLU_2942079_0_0_1"/>
<feature type="region of interest" description="Disordered" evidence="1">
    <location>
        <begin position="1"/>
        <end position="60"/>
    </location>
</feature>